<dbReference type="EMBL" id="CP035088">
    <property type="protein sequence ID" value="QBZ90781.1"/>
    <property type="molecule type" value="Genomic_DNA"/>
</dbReference>
<evidence type="ECO:0000313" key="2">
    <source>
        <dbReference type="Proteomes" id="UP000296468"/>
    </source>
</evidence>
<accession>A0A4P7PJ57</accession>
<dbReference type="KEGG" id="pvk:EPZ47_19355"/>
<reference evidence="1 2" key="1">
    <citation type="journal article" date="2019" name="Front. Microbiol.">
        <title>In silico and Genetic Analyses of Cyclic Lipopeptide Synthetic Gene Clusters in Pseudomonas sp. 11K1.</title>
        <authorList>
            <person name="Zhao H."/>
            <person name="Liu Y.P."/>
            <person name="Zhang L.Q."/>
        </authorList>
    </citation>
    <scope>NUCLEOTIDE SEQUENCE [LARGE SCALE GENOMIC DNA]</scope>
    <source>
        <strain evidence="1 2">11K1</strain>
    </source>
</reference>
<evidence type="ECO:0000313" key="1">
    <source>
        <dbReference type="EMBL" id="QBZ90781.1"/>
    </source>
</evidence>
<name>A0A4P7PJ57_9PSED</name>
<organism evidence="1 2">
    <name type="scientific">Pseudomonas viciae</name>
    <dbReference type="NCBI Taxonomy" id="2505979"/>
    <lineage>
        <taxon>Bacteria</taxon>
        <taxon>Pseudomonadati</taxon>
        <taxon>Pseudomonadota</taxon>
        <taxon>Gammaproteobacteria</taxon>
        <taxon>Pseudomonadales</taxon>
        <taxon>Pseudomonadaceae</taxon>
        <taxon>Pseudomonas</taxon>
    </lineage>
</organism>
<dbReference type="AlphaFoldDB" id="A0A4P7PJ57"/>
<gene>
    <name evidence="1" type="ORF">EPZ47_19355</name>
</gene>
<sequence>MEQYWQSLDGYKKQRGWLVTPFVDCHHNPKAYQKEQAYVFRKKIRLKRIANTLDCYFDLLPTQQPPDKNQRKQTPSPISGMAFLIINHPKYN</sequence>
<dbReference type="RefSeq" id="WP_135846282.1">
    <property type="nucleotide sequence ID" value="NZ_CP035088.1"/>
</dbReference>
<proteinExistence type="predicted"/>
<protein>
    <submittedName>
        <fullName evidence="1">Uncharacterized protein</fullName>
    </submittedName>
</protein>
<dbReference type="Proteomes" id="UP000296468">
    <property type="component" value="Chromosome"/>
</dbReference>